<name>A0A1H0B1B0_9HYPH</name>
<reference evidence="3" key="1">
    <citation type="submission" date="2016-10" db="EMBL/GenBank/DDBJ databases">
        <authorList>
            <person name="Varghese N."/>
            <person name="Submissions S."/>
        </authorList>
    </citation>
    <scope>NUCLEOTIDE SEQUENCE [LARGE SCALE GENOMIC DNA]</scope>
    <source>
        <strain evidence="3">BL47</strain>
    </source>
</reference>
<dbReference type="Gene3D" id="3.90.550.10">
    <property type="entry name" value="Spore Coat Polysaccharide Biosynthesis Protein SpsA, Chain A"/>
    <property type="match status" value="2"/>
</dbReference>
<dbReference type="Proteomes" id="UP000198704">
    <property type="component" value="Unassembled WGS sequence"/>
</dbReference>
<protein>
    <submittedName>
        <fullName evidence="2">Glycosyltransferase, GT2 family</fullName>
    </submittedName>
</protein>
<feature type="domain" description="Glycosyltransferase 2-like" evidence="1">
    <location>
        <begin position="5"/>
        <end position="131"/>
    </location>
</feature>
<dbReference type="Pfam" id="PF00535">
    <property type="entry name" value="Glycos_transf_2"/>
    <property type="match status" value="2"/>
</dbReference>
<dbReference type="InterPro" id="IPR050834">
    <property type="entry name" value="Glycosyltransf_2"/>
</dbReference>
<keyword evidence="2" id="KW-0808">Transferase</keyword>
<dbReference type="EMBL" id="FNHS01000008">
    <property type="protein sequence ID" value="SDN39424.1"/>
    <property type="molecule type" value="Genomic_DNA"/>
</dbReference>
<sequence>MPRFSVVLPAYRTPPNLLIDALNSLLCQTVLPAEIIVIDDSGDDSRVRDVVSSLHTSTNLIRLIVNETNQGISASTNIGIAAATGDFIVFQDHDDLLTDDALEKFSDLIDKDPTVGAIYSDQCTIDEQGSVLHRFFKPCWSPIYALGVMYPGHLLAVRSDLCRKHKILSQYNGVQDFEFLLRVSEDQIKISHVPAIAYKWRAIPGSLALGSDEKSGIDRLQATAVNDHLRRRGLSWIAESHEHLPHRLVLNPSVKTKCPKISIIIPSRNQGTVLSRCLESLFVLTEYPDFEVVLVDNRTTDPIALQAIKSHPVKHVIYDTNKFNYSQANNIGVSHASGEFIVFLNNDTEVITSDWLQKLVMYFEDPKVGATGATLLYQDRTIQHAGVVLGPRGTADHVMRAFPENADGYAGSLAASREVSAVTVACLMMRKSLFNQLRGFSEDYSKHYQDVDLCLKIRNAGLSIISVSNARLYHHESLTRKDEGYDSGDRAILLDRWGEQIEQGDPYYSKHFEPGSTDYRLRAESLNHK</sequence>
<evidence type="ECO:0000313" key="3">
    <source>
        <dbReference type="Proteomes" id="UP000198704"/>
    </source>
</evidence>
<dbReference type="InterPro" id="IPR029044">
    <property type="entry name" value="Nucleotide-diphossugar_trans"/>
</dbReference>
<dbReference type="STRING" id="582672.SAMN05216360_1084"/>
<proteinExistence type="predicted"/>
<dbReference type="CDD" id="cd04186">
    <property type="entry name" value="GT_2_like_c"/>
    <property type="match status" value="1"/>
</dbReference>
<evidence type="ECO:0000313" key="2">
    <source>
        <dbReference type="EMBL" id="SDN39424.1"/>
    </source>
</evidence>
<dbReference type="GO" id="GO:0016740">
    <property type="term" value="F:transferase activity"/>
    <property type="evidence" value="ECO:0007669"/>
    <property type="project" value="UniProtKB-KW"/>
</dbReference>
<feature type="domain" description="Glycosyltransferase 2-like" evidence="1">
    <location>
        <begin position="262"/>
        <end position="383"/>
    </location>
</feature>
<keyword evidence="3" id="KW-1185">Reference proteome</keyword>
<dbReference type="InterPro" id="IPR001173">
    <property type="entry name" value="Glyco_trans_2-like"/>
</dbReference>
<dbReference type="PANTHER" id="PTHR43685">
    <property type="entry name" value="GLYCOSYLTRANSFERASE"/>
    <property type="match status" value="1"/>
</dbReference>
<dbReference type="SUPFAM" id="SSF53448">
    <property type="entry name" value="Nucleotide-diphospho-sugar transferases"/>
    <property type="match status" value="2"/>
</dbReference>
<evidence type="ECO:0000259" key="1">
    <source>
        <dbReference type="Pfam" id="PF00535"/>
    </source>
</evidence>
<dbReference type="PANTHER" id="PTHR43685:SF2">
    <property type="entry name" value="GLYCOSYLTRANSFERASE 2-LIKE DOMAIN-CONTAINING PROTEIN"/>
    <property type="match status" value="1"/>
</dbReference>
<gene>
    <name evidence="2" type="ORF">SAMN05216360_1084</name>
</gene>
<organism evidence="2 3">
    <name type="scientific">Methylobacterium phyllostachyos</name>
    <dbReference type="NCBI Taxonomy" id="582672"/>
    <lineage>
        <taxon>Bacteria</taxon>
        <taxon>Pseudomonadati</taxon>
        <taxon>Pseudomonadota</taxon>
        <taxon>Alphaproteobacteria</taxon>
        <taxon>Hyphomicrobiales</taxon>
        <taxon>Methylobacteriaceae</taxon>
        <taxon>Methylobacterium</taxon>
    </lineage>
</organism>
<accession>A0A1H0B1B0</accession>
<dbReference type="AlphaFoldDB" id="A0A1H0B1B0"/>